<dbReference type="Gene3D" id="3.50.50.60">
    <property type="entry name" value="FAD/NAD(P)-binding domain"/>
    <property type="match status" value="1"/>
</dbReference>
<dbReference type="OrthoDB" id="419598at2759"/>
<accession>A0A1R3RKJ0</accession>
<dbReference type="STRING" id="602072.A0A1R3RKJ0"/>
<dbReference type="VEuPathDB" id="FungiDB:ASPCADRAFT_131564"/>
<dbReference type="PANTHER" id="PTHR46720:SF5">
    <property type="entry name" value="HYDROXYLASE, PUTATIVE (AFU_ORTHOLOGUE AFUA_3G01460)-RELATED"/>
    <property type="match status" value="1"/>
</dbReference>
<protein>
    <submittedName>
        <fullName evidence="1">Uncharacterized protein</fullName>
    </submittedName>
</protein>
<reference evidence="2" key="1">
    <citation type="journal article" date="2017" name="Genome Biol.">
        <title>Comparative genomics reveals high biological diversity and specific adaptations in the industrially and medically important fungal genus Aspergillus.</title>
        <authorList>
            <person name="de Vries R.P."/>
            <person name="Riley R."/>
            <person name="Wiebenga A."/>
            <person name="Aguilar-Osorio G."/>
            <person name="Amillis S."/>
            <person name="Uchima C.A."/>
            <person name="Anderluh G."/>
            <person name="Asadollahi M."/>
            <person name="Askin M."/>
            <person name="Barry K."/>
            <person name="Battaglia E."/>
            <person name="Bayram O."/>
            <person name="Benocci T."/>
            <person name="Braus-Stromeyer S.A."/>
            <person name="Caldana C."/>
            <person name="Canovas D."/>
            <person name="Cerqueira G.C."/>
            <person name="Chen F."/>
            <person name="Chen W."/>
            <person name="Choi C."/>
            <person name="Clum A."/>
            <person name="Dos Santos R.A."/>
            <person name="Damasio A.R."/>
            <person name="Diallinas G."/>
            <person name="Emri T."/>
            <person name="Fekete E."/>
            <person name="Flipphi M."/>
            <person name="Freyberg S."/>
            <person name="Gallo A."/>
            <person name="Gournas C."/>
            <person name="Habgood R."/>
            <person name="Hainaut M."/>
            <person name="Harispe M.L."/>
            <person name="Henrissat B."/>
            <person name="Hilden K.S."/>
            <person name="Hope R."/>
            <person name="Hossain A."/>
            <person name="Karabika E."/>
            <person name="Karaffa L."/>
            <person name="Karanyi Z."/>
            <person name="Krasevec N."/>
            <person name="Kuo A."/>
            <person name="Kusch H."/>
            <person name="LaButti K."/>
            <person name="Lagendijk E.L."/>
            <person name="Lapidus A."/>
            <person name="Levasseur A."/>
            <person name="Lindquist E."/>
            <person name="Lipzen A."/>
            <person name="Logrieco A.F."/>
            <person name="MacCabe A."/>
            <person name="Maekelae M.R."/>
            <person name="Malavazi I."/>
            <person name="Melin P."/>
            <person name="Meyer V."/>
            <person name="Mielnichuk N."/>
            <person name="Miskei M."/>
            <person name="Molnar A.P."/>
            <person name="Mule G."/>
            <person name="Ngan C.Y."/>
            <person name="Orejas M."/>
            <person name="Orosz E."/>
            <person name="Ouedraogo J.P."/>
            <person name="Overkamp K.M."/>
            <person name="Park H.-S."/>
            <person name="Perrone G."/>
            <person name="Piumi F."/>
            <person name="Punt P.J."/>
            <person name="Ram A.F."/>
            <person name="Ramon A."/>
            <person name="Rauscher S."/>
            <person name="Record E."/>
            <person name="Riano-Pachon D.M."/>
            <person name="Robert V."/>
            <person name="Roehrig J."/>
            <person name="Ruller R."/>
            <person name="Salamov A."/>
            <person name="Salih N.S."/>
            <person name="Samson R.A."/>
            <person name="Sandor E."/>
            <person name="Sanguinetti M."/>
            <person name="Schuetze T."/>
            <person name="Sepcic K."/>
            <person name="Shelest E."/>
            <person name="Sherlock G."/>
            <person name="Sophianopoulou V."/>
            <person name="Squina F.M."/>
            <person name="Sun H."/>
            <person name="Susca A."/>
            <person name="Todd R.B."/>
            <person name="Tsang A."/>
            <person name="Unkles S.E."/>
            <person name="van de Wiele N."/>
            <person name="van Rossen-Uffink D."/>
            <person name="Oliveira J.V."/>
            <person name="Vesth T.C."/>
            <person name="Visser J."/>
            <person name="Yu J.-H."/>
            <person name="Zhou M."/>
            <person name="Andersen M.R."/>
            <person name="Archer D.B."/>
            <person name="Baker S.E."/>
            <person name="Benoit I."/>
            <person name="Brakhage A.A."/>
            <person name="Braus G.H."/>
            <person name="Fischer R."/>
            <person name="Frisvad J.C."/>
            <person name="Goldman G.H."/>
            <person name="Houbraken J."/>
            <person name="Oakley B."/>
            <person name="Pocsi I."/>
            <person name="Scazzocchio C."/>
            <person name="Seiboth B."/>
            <person name="vanKuyk P.A."/>
            <person name="Wortman J."/>
            <person name="Dyer P.S."/>
            <person name="Grigoriev I.V."/>
        </authorList>
    </citation>
    <scope>NUCLEOTIDE SEQUENCE [LARGE SCALE GENOMIC DNA]</scope>
    <source>
        <strain evidence="2">ITEM 5010</strain>
    </source>
</reference>
<dbReference type="InterPro" id="IPR036188">
    <property type="entry name" value="FAD/NAD-bd_sf"/>
</dbReference>
<dbReference type="PANTHER" id="PTHR46720">
    <property type="entry name" value="HYDROXYLASE, PUTATIVE (AFU_ORTHOLOGUE AFUA_3G01460)-RELATED"/>
    <property type="match status" value="1"/>
</dbReference>
<dbReference type="GO" id="GO:0044550">
    <property type="term" value="P:secondary metabolite biosynthetic process"/>
    <property type="evidence" value="ECO:0007669"/>
    <property type="project" value="TreeGrafter"/>
</dbReference>
<dbReference type="SUPFAM" id="SSF51905">
    <property type="entry name" value="FAD/NAD(P)-binding domain"/>
    <property type="match status" value="1"/>
</dbReference>
<evidence type="ECO:0000313" key="1">
    <source>
        <dbReference type="EMBL" id="OOF95004.1"/>
    </source>
</evidence>
<dbReference type="EMBL" id="KV907501">
    <property type="protein sequence ID" value="OOF95004.1"/>
    <property type="molecule type" value="Genomic_DNA"/>
</dbReference>
<sequence length="134" mass="15281">MLLLSACLTLRNGRSLSIPICPRTSSLESPFWVMPLMLLRLIRVQALVEAIEDAHVLAELLSDPRVTSVDDVVGAFQAYDQVRRPRSQHVVTTSKENAYLPCLCFEGVGDNGKKLRETFQQRLRWLWDLDVQEQ</sequence>
<evidence type="ECO:0000313" key="2">
    <source>
        <dbReference type="Proteomes" id="UP000188318"/>
    </source>
</evidence>
<feature type="non-terminal residue" evidence="1">
    <location>
        <position position="134"/>
    </location>
</feature>
<name>A0A1R3RKJ0_ASPC5</name>
<dbReference type="AlphaFoldDB" id="A0A1R3RKJ0"/>
<keyword evidence="2" id="KW-1185">Reference proteome</keyword>
<organism evidence="1 2">
    <name type="scientific">Aspergillus carbonarius (strain ITEM 5010)</name>
    <dbReference type="NCBI Taxonomy" id="602072"/>
    <lineage>
        <taxon>Eukaryota</taxon>
        <taxon>Fungi</taxon>
        <taxon>Dikarya</taxon>
        <taxon>Ascomycota</taxon>
        <taxon>Pezizomycotina</taxon>
        <taxon>Eurotiomycetes</taxon>
        <taxon>Eurotiomycetidae</taxon>
        <taxon>Eurotiales</taxon>
        <taxon>Aspergillaceae</taxon>
        <taxon>Aspergillus</taxon>
        <taxon>Aspergillus subgen. Circumdati</taxon>
    </lineage>
</organism>
<gene>
    <name evidence="1" type="ORF">ASPCADRAFT_131564</name>
</gene>
<dbReference type="InterPro" id="IPR051104">
    <property type="entry name" value="FAD_monoxygenase"/>
</dbReference>
<proteinExistence type="predicted"/>
<dbReference type="Proteomes" id="UP000188318">
    <property type="component" value="Unassembled WGS sequence"/>
</dbReference>